<sequence>MKSSRSWQIFAPQGHICKRQMFGSFTLFV</sequence>
<dbReference type="AlphaFoldDB" id="A0A0K2SYG8"/>
<proteinExistence type="predicted"/>
<name>A0A0K2SYG8_LEPSM</name>
<evidence type="ECO:0000313" key="1">
    <source>
        <dbReference type="EMBL" id="CDW18402.1"/>
    </source>
</evidence>
<protein>
    <submittedName>
        <fullName evidence="1">Uncharacterized protein</fullName>
    </submittedName>
</protein>
<organism evidence="1">
    <name type="scientific">Lepeophtheirus salmonis</name>
    <name type="common">Salmon louse</name>
    <name type="synonym">Caligus salmonis</name>
    <dbReference type="NCBI Taxonomy" id="72036"/>
    <lineage>
        <taxon>Eukaryota</taxon>
        <taxon>Metazoa</taxon>
        <taxon>Ecdysozoa</taxon>
        <taxon>Arthropoda</taxon>
        <taxon>Crustacea</taxon>
        <taxon>Multicrustacea</taxon>
        <taxon>Hexanauplia</taxon>
        <taxon>Copepoda</taxon>
        <taxon>Siphonostomatoida</taxon>
        <taxon>Caligidae</taxon>
        <taxon>Lepeophtheirus</taxon>
    </lineage>
</organism>
<reference evidence="1" key="1">
    <citation type="submission" date="2014-05" db="EMBL/GenBank/DDBJ databases">
        <authorList>
            <person name="Chronopoulou M."/>
        </authorList>
    </citation>
    <scope>NUCLEOTIDE SEQUENCE</scope>
    <source>
        <tissue evidence="1">Whole organism</tissue>
    </source>
</reference>
<accession>A0A0K2SYG8</accession>
<dbReference type="EMBL" id="HACA01001041">
    <property type="protein sequence ID" value="CDW18402.1"/>
    <property type="molecule type" value="Transcribed_RNA"/>
</dbReference>